<keyword evidence="10" id="KW-1185">Reference proteome</keyword>
<dbReference type="CDD" id="cd03255">
    <property type="entry name" value="ABC_MJ0796_LolCDE_FtsE"/>
    <property type="match status" value="1"/>
</dbReference>
<feature type="region of interest" description="Disordered" evidence="7">
    <location>
        <begin position="250"/>
        <end position="274"/>
    </location>
</feature>
<dbReference type="InterPro" id="IPR017911">
    <property type="entry name" value="MacB-like_ATP-bd"/>
</dbReference>
<name>A0A1W2DIA4_9HYPH</name>
<evidence type="ECO:0000259" key="8">
    <source>
        <dbReference type="PROSITE" id="PS50893"/>
    </source>
</evidence>
<reference evidence="9 10" key="1">
    <citation type="submission" date="2017-04" db="EMBL/GenBank/DDBJ databases">
        <authorList>
            <person name="Afonso C.L."/>
            <person name="Miller P.J."/>
            <person name="Scott M.A."/>
            <person name="Spackman E."/>
            <person name="Goraichik I."/>
            <person name="Dimitrov K.M."/>
            <person name="Suarez D.L."/>
            <person name="Swayne D.E."/>
        </authorList>
    </citation>
    <scope>NUCLEOTIDE SEQUENCE [LARGE SCALE GENOMIC DNA]</scope>
    <source>
        <strain evidence="9 10">CGMCC 1.10972</strain>
    </source>
</reference>
<dbReference type="InterPro" id="IPR015854">
    <property type="entry name" value="ABC_transpr_LolD-like"/>
</dbReference>
<evidence type="ECO:0000256" key="7">
    <source>
        <dbReference type="SAM" id="MobiDB-lite"/>
    </source>
</evidence>
<dbReference type="GO" id="GO:0005524">
    <property type="term" value="F:ATP binding"/>
    <property type="evidence" value="ECO:0007669"/>
    <property type="project" value="UniProtKB-KW"/>
</dbReference>
<dbReference type="GO" id="GO:0016887">
    <property type="term" value="F:ATP hydrolysis activity"/>
    <property type="evidence" value="ECO:0007669"/>
    <property type="project" value="InterPro"/>
</dbReference>
<dbReference type="Proteomes" id="UP000192656">
    <property type="component" value="Unassembled WGS sequence"/>
</dbReference>
<evidence type="ECO:0000313" key="9">
    <source>
        <dbReference type="EMBL" id="SMC96696.1"/>
    </source>
</evidence>
<dbReference type="GO" id="GO:0005886">
    <property type="term" value="C:plasma membrane"/>
    <property type="evidence" value="ECO:0007669"/>
    <property type="project" value="TreeGrafter"/>
</dbReference>
<dbReference type="InterPro" id="IPR003593">
    <property type="entry name" value="AAA+_ATPase"/>
</dbReference>
<keyword evidence="5" id="KW-1278">Translocase</keyword>
<dbReference type="PROSITE" id="PS50893">
    <property type="entry name" value="ABC_TRANSPORTER_2"/>
    <property type="match status" value="1"/>
</dbReference>
<dbReference type="SUPFAM" id="SSF52540">
    <property type="entry name" value="P-loop containing nucleoside triphosphate hydrolases"/>
    <property type="match status" value="1"/>
</dbReference>
<dbReference type="EMBL" id="FWXR01000015">
    <property type="protein sequence ID" value="SMC96696.1"/>
    <property type="molecule type" value="Genomic_DNA"/>
</dbReference>
<evidence type="ECO:0000256" key="3">
    <source>
        <dbReference type="ARBA" id="ARBA00022741"/>
    </source>
</evidence>
<dbReference type="GO" id="GO:0022857">
    <property type="term" value="F:transmembrane transporter activity"/>
    <property type="evidence" value="ECO:0007669"/>
    <property type="project" value="TreeGrafter"/>
</dbReference>
<dbReference type="FunFam" id="3.40.50.300:FF:000032">
    <property type="entry name" value="Export ABC transporter ATP-binding protein"/>
    <property type="match status" value="1"/>
</dbReference>
<comment type="similarity">
    <text evidence="6">Belongs to the ABC transporter superfamily. Macrolide exporter (TC 3.A.1.122) family.</text>
</comment>
<evidence type="ECO:0000256" key="5">
    <source>
        <dbReference type="ARBA" id="ARBA00022967"/>
    </source>
</evidence>
<dbReference type="InterPro" id="IPR027417">
    <property type="entry name" value="P-loop_NTPase"/>
</dbReference>
<gene>
    <name evidence="9" type="ORF">SAMN06297251_11519</name>
</gene>
<dbReference type="PANTHER" id="PTHR24220">
    <property type="entry name" value="IMPORT ATP-BINDING PROTEIN"/>
    <property type="match status" value="1"/>
</dbReference>
<dbReference type="SMART" id="SM00382">
    <property type="entry name" value="AAA"/>
    <property type="match status" value="1"/>
</dbReference>
<feature type="domain" description="ABC transporter" evidence="8">
    <location>
        <begin position="8"/>
        <end position="247"/>
    </location>
</feature>
<evidence type="ECO:0000313" key="10">
    <source>
        <dbReference type="Proteomes" id="UP000192656"/>
    </source>
</evidence>
<keyword evidence="3" id="KW-0547">Nucleotide-binding</keyword>
<keyword evidence="4 9" id="KW-0067">ATP-binding</keyword>
<keyword evidence="2" id="KW-0472">Membrane</keyword>
<dbReference type="PROSITE" id="PS00211">
    <property type="entry name" value="ABC_TRANSPORTER_1"/>
    <property type="match status" value="1"/>
</dbReference>
<proteinExistence type="inferred from homology"/>
<dbReference type="OrthoDB" id="9787227at2"/>
<dbReference type="AlphaFoldDB" id="A0A1W2DIA4"/>
<evidence type="ECO:0000256" key="2">
    <source>
        <dbReference type="ARBA" id="ARBA00022519"/>
    </source>
</evidence>
<keyword evidence="2" id="KW-1003">Cell membrane</keyword>
<dbReference type="InterPro" id="IPR017871">
    <property type="entry name" value="ABC_transporter-like_CS"/>
</dbReference>
<evidence type="ECO:0000256" key="4">
    <source>
        <dbReference type="ARBA" id="ARBA00022840"/>
    </source>
</evidence>
<protein>
    <submittedName>
        <fullName evidence="9">Putative ABC transport system ATP-binding protein</fullName>
    </submittedName>
</protein>
<dbReference type="InterPro" id="IPR003439">
    <property type="entry name" value="ABC_transporter-like_ATP-bd"/>
</dbReference>
<dbReference type="PANTHER" id="PTHR24220:SF86">
    <property type="entry name" value="ABC TRANSPORTER ABCH.1"/>
    <property type="match status" value="1"/>
</dbReference>
<evidence type="ECO:0000256" key="6">
    <source>
        <dbReference type="ARBA" id="ARBA00038388"/>
    </source>
</evidence>
<sequence length="274" mass="29352">MIQTPESLIVEDAVLTYGKGEFATPALRGVSLTAKPGEVLLIRGPSGSGKTTLLQLMGAMKEPDKGKVSICGTPTTGLSQKRLRAMRLNRIGFVFQFFNLLSSLRAWENIAAPLDIIGMDRGAAEKRAKALLAEFGLADRADHFPKQLSGGQRQRLAVARAIAHDPPVILADEPTAALDTENGQAVAQILRDLAVKEGRIVVLVSHDHRLEPMVDREITIEDGRVVEERGPARPKSNALRSTLSALIEARRAASGDGRGGSGARQEGPRISSLS</sequence>
<dbReference type="STRING" id="937218.SAMN06297251_11519"/>
<dbReference type="Pfam" id="PF00005">
    <property type="entry name" value="ABC_tran"/>
    <property type="match status" value="1"/>
</dbReference>
<dbReference type="RefSeq" id="WP_084411261.1">
    <property type="nucleotide sequence ID" value="NZ_FWXR01000015.1"/>
</dbReference>
<keyword evidence="1" id="KW-0813">Transport</keyword>
<evidence type="ECO:0000256" key="1">
    <source>
        <dbReference type="ARBA" id="ARBA00022448"/>
    </source>
</evidence>
<accession>A0A1W2DIA4</accession>
<dbReference type="GO" id="GO:0098796">
    <property type="term" value="C:membrane protein complex"/>
    <property type="evidence" value="ECO:0007669"/>
    <property type="project" value="UniProtKB-ARBA"/>
</dbReference>
<organism evidence="9 10">
    <name type="scientific">Fulvimarina manganoxydans</name>
    <dbReference type="NCBI Taxonomy" id="937218"/>
    <lineage>
        <taxon>Bacteria</taxon>
        <taxon>Pseudomonadati</taxon>
        <taxon>Pseudomonadota</taxon>
        <taxon>Alphaproteobacteria</taxon>
        <taxon>Hyphomicrobiales</taxon>
        <taxon>Aurantimonadaceae</taxon>
        <taxon>Fulvimarina</taxon>
    </lineage>
</organism>
<dbReference type="Gene3D" id="3.40.50.300">
    <property type="entry name" value="P-loop containing nucleotide triphosphate hydrolases"/>
    <property type="match status" value="1"/>
</dbReference>
<keyword evidence="2" id="KW-0997">Cell inner membrane</keyword>